<protein>
    <submittedName>
        <fullName evidence="2">Uncharacterized protein</fullName>
    </submittedName>
</protein>
<proteinExistence type="predicted"/>
<feature type="compositionally biased region" description="Polar residues" evidence="1">
    <location>
        <begin position="7"/>
        <end position="19"/>
    </location>
</feature>
<evidence type="ECO:0000313" key="2">
    <source>
        <dbReference type="EMBL" id="JAH77645.1"/>
    </source>
</evidence>
<sequence length="25" mass="3046">MRVHATLSKQQKLQPTSTRYFPRRD</sequence>
<feature type="region of interest" description="Disordered" evidence="1">
    <location>
        <begin position="1"/>
        <end position="25"/>
    </location>
</feature>
<dbReference type="EMBL" id="GBXM01030932">
    <property type="protein sequence ID" value="JAH77645.1"/>
    <property type="molecule type" value="Transcribed_RNA"/>
</dbReference>
<organism evidence="2">
    <name type="scientific">Anguilla anguilla</name>
    <name type="common">European freshwater eel</name>
    <name type="synonym">Muraena anguilla</name>
    <dbReference type="NCBI Taxonomy" id="7936"/>
    <lineage>
        <taxon>Eukaryota</taxon>
        <taxon>Metazoa</taxon>
        <taxon>Chordata</taxon>
        <taxon>Craniata</taxon>
        <taxon>Vertebrata</taxon>
        <taxon>Euteleostomi</taxon>
        <taxon>Actinopterygii</taxon>
        <taxon>Neopterygii</taxon>
        <taxon>Teleostei</taxon>
        <taxon>Anguilliformes</taxon>
        <taxon>Anguillidae</taxon>
        <taxon>Anguilla</taxon>
    </lineage>
</organism>
<reference evidence="2" key="1">
    <citation type="submission" date="2014-11" db="EMBL/GenBank/DDBJ databases">
        <authorList>
            <person name="Amaro Gonzalez C."/>
        </authorList>
    </citation>
    <scope>NUCLEOTIDE SEQUENCE</scope>
</reference>
<name>A0A0E9VJN0_ANGAN</name>
<dbReference type="AlphaFoldDB" id="A0A0E9VJN0"/>
<evidence type="ECO:0000256" key="1">
    <source>
        <dbReference type="SAM" id="MobiDB-lite"/>
    </source>
</evidence>
<reference evidence="2" key="2">
    <citation type="journal article" date="2015" name="Fish Shellfish Immunol.">
        <title>Early steps in the European eel (Anguilla anguilla)-Vibrio vulnificus interaction in the gills: Role of the RtxA13 toxin.</title>
        <authorList>
            <person name="Callol A."/>
            <person name="Pajuelo D."/>
            <person name="Ebbesson L."/>
            <person name="Teles M."/>
            <person name="MacKenzie S."/>
            <person name="Amaro C."/>
        </authorList>
    </citation>
    <scope>NUCLEOTIDE SEQUENCE</scope>
</reference>
<accession>A0A0E9VJN0</accession>